<dbReference type="KEGG" id="thei:K1720_10265"/>
<dbReference type="PANTHER" id="PTHR43586">
    <property type="entry name" value="CYSTEINE DESULFURASE"/>
    <property type="match status" value="1"/>
</dbReference>
<dbReference type="InterPro" id="IPR015424">
    <property type="entry name" value="PyrdxlP-dep_Trfase"/>
</dbReference>
<reference evidence="2 3" key="1">
    <citation type="submission" date="2021-08" db="EMBL/GenBank/DDBJ databases">
        <title>Thermococcus onnuriiensis IOH2.</title>
        <authorList>
            <person name="Park Y.-J."/>
        </authorList>
    </citation>
    <scope>NUCLEOTIDE SEQUENCE [LARGE SCALE GENOMIC DNA]</scope>
    <source>
        <strain evidence="2 3">IOH2</strain>
    </source>
</reference>
<dbReference type="InterPro" id="IPR015421">
    <property type="entry name" value="PyrdxlP-dep_Trfase_major"/>
</dbReference>
<dbReference type="Gene3D" id="3.90.1150.10">
    <property type="entry name" value="Aspartate Aminotransferase, domain 1"/>
    <property type="match status" value="1"/>
</dbReference>
<dbReference type="RefSeq" id="WP_251949124.1">
    <property type="nucleotide sequence ID" value="NZ_CP080572.1"/>
</dbReference>
<dbReference type="GeneID" id="72778736"/>
<organism evidence="2 3">
    <name type="scientific">Thermococcus argininiproducens</name>
    <dbReference type="NCBI Taxonomy" id="2866384"/>
    <lineage>
        <taxon>Archaea</taxon>
        <taxon>Methanobacteriati</taxon>
        <taxon>Methanobacteriota</taxon>
        <taxon>Thermococci</taxon>
        <taxon>Thermococcales</taxon>
        <taxon>Thermococcaceae</taxon>
        <taxon>Thermococcus</taxon>
    </lineage>
</organism>
<dbReference type="InterPro" id="IPR015422">
    <property type="entry name" value="PyrdxlP-dep_Trfase_small"/>
</dbReference>
<dbReference type="Pfam" id="PF00266">
    <property type="entry name" value="Aminotran_5"/>
    <property type="match status" value="1"/>
</dbReference>
<dbReference type="InterPro" id="IPR000192">
    <property type="entry name" value="Aminotrans_V_dom"/>
</dbReference>
<proteinExistence type="predicted"/>
<name>A0A9E7M9F7_9EURY</name>
<evidence type="ECO:0000259" key="1">
    <source>
        <dbReference type="Pfam" id="PF00266"/>
    </source>
</evidence>
<sequence>MDKQEIQSLFPILSEKNISYFASCSYGPLSKPVKEVLLNYIEDWEKKGMNWDFWMEKYEELRKEAAKLIGAHVDEIALTPNVSSGLASIATALEYKGKNVVLSDLNFPTVGHVWLAQRKHGAKVKFVSSKEWKIELEEIEKAIDDNTLVLSEPHVCYQSGFKYESILALSDIAHEHGALLVIDDAQSTGVVDIDVKKEQIDVLVTTTLKYLLGGAGLGIMYVRQELIEELEPTITGWFGQQNPFSFDIYNLDYSNSARRFESGSPAVPTILTSLEAIRLIRKIGPKRIESHVSSLVSYATELGEEHHLDILSPKNQENMGPMFVFKTENPHRIAKSLLQNKIIVSPRGPAVRVAMHIFNSKEDIDKLFDYLAVLER</sequence>
<dbReference type="SUPFAM" id="SSF53383">
    <property type="entry name" value="PLP-dependent transferases"/>
    <property type="match status" value="1"/>
</dbReference>
<keyword evidence="2" id="KW-0032">Aminotransferase</keyword>
<keyword evidence="3" id="KW-1185">Reference proteome</keyword>
<gene>
    <name evidence="2" type="ORF">K1720_10265</name>
</gene>
<dbReference type="Gene3D" id="3.40.640.10">
    <property type="entry name" value="Type I PLP-dependent aspartate aminotransferase-like (Major domain)"/>
    <property type="match status" value="1"/>
</dbReference>
<dbReference type="EMBL" id="CP080572">
    <property type="protein sequence ID" value="USG99851.1"/>
    <property type="molecule type" value="Genomic_DNA"/>
</dbReference>
<keyword evidence="2" id="KW-0808">Transferase</keyword>
<dbReference type="GO" id="GO:0008483">
    <property type="term" value="F:transaminase activity"/>
    <property type="evidence" value="ECO:0007669"/>
    <property type="project" value="UniProtKB-KW"/>
</dbReference>
<dbReference type="Proteomes" id="UP001056425">
    <property type="component" value="Chromosome"/>
</dbReference>
<evidence type="ECO:0000313" key="2">
    <source>
        <dbReference type="EMBL" id="USG99851.1"/>
    </source>
</evidence>
<dbReference type="AlphaFoldDB" id="A0A9E7M9F7"/>
<accession>A0A9E7M9F7</accession>
<evidence type="ECO:0000313" key="3">
    <source>
        <dbReference type="Proteomes" id="UP001056425"/>
    </source>
</evidence>
<protein>
    <submittedName>
        <fullName evidence="2">Aminotransferase class V-fold PLP-dependent enzyme</fullName>
    </submittedName>
</protein>
<feature type="domain" description="Aminotransferase class V" evidence="1">
    <location>
        <begin position="55"/>
        <end position="366"/>
    </location>
</feature>
<dbReference type="PANTHER" id="PTHR43586:SF15">
    <property type="entry name" value="BLR3095 PROTEIN"/>
    <property type="match status" value="1"/>
</dbReference>